<accession>A0A7K0C0P8</accession>
<dbReference type="RefSeq" id="WP_153536631.1">
    <property type="nucleotide sequence ID" value="NZ_WEGH01000003.1"/>
</dbReference>
<dbReference type="Proteomes" id="UP000487268">
    <property type="component" value="Unassembled WGS sequence"/>
</dbReference>
<evidence type="ECO:0000256" key="1">
    <source>
        <dbReference type="SAM" id="SignalP"/>
    </source>
</evidence>
<dbReference type="OrthoDB" id="3478147at2"/>
<feature type="signal peptide" evidence="1">
    <location>
        <begin position="1"/>
        <end position="26"/>
    </location>
</feature>
<keyword evidence="3" id="KW-1185">Reference proteome</keyword>
<reference evidence="2 3" key="1">
    <citation type="submission" date="2019-10" db="EMBL/GenBank/DDBJ databases">
        <title>Actinomadura rubteroloni sp. nov. and Actinomadura macrotermitis sp. nov., isolated from the gut of fungus growing-termite Macrotermes natalensis.</title>
        <authorList>
            <person name="Benndorf R."/>
            <person name="Martin K."/>
            <person name="Kuefner M."/>
            <person name="De Beer W."/>
            <person name="Kaster A.-K."/>
            <person name="Vollmers J."/>
            <person name="Poulsen M."/>
            <person name="Beemelmanns C."/>
        </authorList>
    </citation>
    <scope>NUCLEOTIDE SEQUENCE [LARGE SCALE GENOMIC DNA]</scope>
    <source>
        <strain evidence="2 3">RB68</strain>
    </source>
</reference>
<name>A0A7K0C0P8_9ACTN</name>
<protein>
    <submittedName>
        <fullName evidence="2">Uncharacterized protein</fullName>
    </submittedName>
</protein>
<evidence type="ECO:0000313" key="3">
    <source>
        <dbReference type="Proteomes" id="UP000487268"/>
    </source>
</evidence>
<evidence type="ECO:0000313" key="2">
    <source>
        <dbReference type="EMBL" id="MQY07038.1"/>
    </source>
</evidence>
<gene>
    <name evidence="2" type="ORF">ACRB68_51350</name>
</gene>
<feature type="chain" id="PRO_5029769851" evidence="1">
    <location>
        <begin position="27"/>
        <end position="158"/>
    </location>
</feature>
<keyword evidence="1" id="KW-0732">Signal</keyword>
<sequence>MRRILGVAVALGVASAPLLATAPADAATGWKTGNNLSCVAGKGTYTRGGGKVKISTWVTDRCTGKGYAAIVFKVTDRRGKANYSGYYSPRAFRHGVVNQRFPAALTMPVKVKGQPFSGPVKHLYVKECLIGKFYYDKKAKKWVDVFRNCGPSGYKKLF</sequence>
<organism evidence="2 3">
    <name type="scientific">Actinomadura macrotermitis</name>
    <dbReference type="NCBI Taxonomy" id="2585200"/>
    <lineage>
        <taxon>Bacteria</taxon>
        <taxon>Bacillati</taxon>
        <taxon>Actinomycetota</taxon>
        <taxon>Actinomycetes</taxon>
        <taxon>Streptosporangiales</taxon>
        <taxon>Thermomonosporaceae</taxon>
        <taxon>Actinomadura</taxon>
    </lineage>
</organism>
<proteinExistence type="predicted"/>
<dbReference type="EMBL" id="WEGH01000003">
    <property type="protein sequence ID" value="MQY07038.1"/>
    <property type="molecule type" value="Genomic_DNA"/>
</dbReference>
<dbReference type="AlphaFoldDB" id="A0A7K0C0P8"/>
<comment type="caution">
    <text evidence="2">The sequence shown here is derived from an EMBL/GenBank/DDBJ whole genome shotgun (WGS) entry which is preliminary data.</text>
</comment>